<dbReference type="GO" id="GO:0006811">
    <property type="term" value="P:monoatomic ion transport"/>
    <property type="evidence" value="ECO:0007669"/>
    <property type="project" value="UniProtKB-KW"/>
</dbReference>
<dbReference type="PATRIC" id="fig|1318628.3.peg.1012"/>
<proteinExistence type="predicted"/>
<accession>R8B448</accession>
<keyword evidence="3 7" id="KW-0812">Transmembrane</keyword>
<dbReference type="eggNOG" id="COG1226">
    <property type="taxonomic scope" value="Bacteria"/>
</dbReference>
<feature type="transmembrane region" description="Helical" evidence="7">
    <location>
        <begin position="88"/>
        <end position="107"/>
    </location>
</feature>
<keyword evidence="4 7" id="KW-1133">Transmembrane helix</keyword>
<dbReference type="PANTHER" id="PTHR31563:SF10">
    <property type="entry name" value="ION CHANNEL POLLUX-RELATED"/>
    <property type="match status" value="1"/>
</dbReference>
<name>R8B448_9GAMM</name>
<sequence length="648" mass="71837">MLPFRIIDRIKFIVERQLVKGAGFQLLVVGVFIGLISLIGGLLVVPQDGAFDDTGSAIWWAFLRLTDPGYLGDDVGTWQRFVSTLLTISGYVVFMGTLVAILTRWLIAKMADLERGLTPVTLKNHIVVLGWSSQTLPLLSELLGSSGRMRRFLEKHDTQRLNLVVLSQNASAVQVHELRSEPGIGRKARQVILRSGLAIQPDALQRVACLDAAAVIVPSIAHEAGTLVTSDIETVKAMLSIAAQARHLNAPLPYVVAEIQDIRKHPVIERAYPGEVEVVGGDATISRLMVQNILHPGLSGIYNELLTAGEGNEIYVRGGESVAGMTLGELAAQRPLAIILGILKPKGNRWDVRLIAPSVTPIEMADRVIMLARDYSETEANSKLAPLPAIARGEPGRYLRKTTDRPRKVLVLGWNRRVPSLIAEFASYVGQPFTVDIVSVVSATERERDIARYLQDYREVSCRHIEADYMVEDELRKVRPVDYDTVILLSSDRLASGEEADARAMVGYLQLEDILAGANRRPQLIMELSDPDNRHLLSGHRSEMMISPMILSHVLAQVALRRELRVVLDELFTVGGAEIQFRDPRDYPLPASVDFHLLERILAERGELALGVFRHRTDDGGRRLELNPPRKRCLDLQPDDQLVVMANT</sequence>
<dbReference type="Pfam" id="PF06241">
    <property type="entry name" value="Castor_Poll_mid"/>
    <property type="match status" value="1"/>
</dbReference>
<evidence type="ECO:0000256" key="2">
    <source>
        <dbReference type="ARBA" id="ARBA00022448"/>
    </source>
</evidence>
<evidence type="ECO:0000256" key="1">
    <source>
        <dbReference type="ARBA" id="ARBA00004127"/>
    </source>
</evidence>
<dbReference type="InterPro" id="IPR044849">
    <property type="entry name" value="CASTOR/POLLUX/SYM8-like"/>
</dbReference>
<dbReference type="AlphaFoldDB" id="R8B448"/>
<keyword evidence="5" id="KW-0406">Ion transport</keyword>
<dbReference type="Proteomes" id="UP000016540">
    <property type="component" value="Unassembled WGS sequence"/>
</dbReference>
<keyword evidence="2" id="KW-0813">Transport</keyword>
<dbReference type="PANTHER" id="PTHR31563">
    <property type="entry name" value="ION CHANNEL POLLUX-RELATED"/>
    <property type="match status" value="1"/>
</dbReference>
<feature type="transmembrane region" description="Helical" evidence="7">
    <location>
        <begin position="21"/>
        <end position="45"/>
    </location>
</feature>
<organism evidence="9 10">
    <name type="scientific">Marinobacter lipolyticus SM19</name>
    <dbReference type="NCBI Taxonomy" id="1318628"/>
    <lineage>
        <taxon>Bacteria</taxon>
        <taxon>Pseudomonadati</taxon>
        <taxon>Pseudomonadota</taxon>
        <taxon>Gammaproteobacteria</taxon>
        <taxon>Pseudomonadales</taxon>
        <taxon>Marinobacteraceae</taxon>
        <taxon>Marinobacter</taxon>
    </lineage>
</organism>
<feature type="domain" description="CASTOR/POLLUX/SYM8 ion channel conserved" evidence="8">
    <location>
        <begin position="284"/>
        <end position="381"/>
    </location>
</feature>
<dbReference type="STRING" id="1318628.MARLIPOL_05080"/>
<evidence type="ECO:0000313" key="9">
    <source>
        <dbReference type="EMBL" id="EON93380.1"/>
    </source>
</evidence>
<dbReference type="GO" id="GO:0012505">
    <property type="term" value="C:endomembrane system"/>
    <property type="evidence" value="ECO:0007669"/>
    <property type="project" value="UniProtKB-SubCell"/>
</dbReference>
<gene>
    <name evidence="9" type="ORF">MARLIPOL_05080</name>
</gene>
<dbReference type="EMBL" id="ASAD01000007">
    <property type="protein sequence ID" value="EON93380.1"/>
    <property type="molecule type" value="Genomic_DNA"/>
</dbReference>
<evidence type="ECO:0000256" key="5">
    <source>
        <dbReference type="ARBA" id="ARBA00023065"/>
    </source>
</evidence>
<comment type="subcellular location">
    <subcellularLocation>
        <location evidence="1">Endomembrane system</location>
        <topology evidence="1">Multi-pass membrane protein</topology>
    </subcellularLocation>
</comment>
<dbReference type="OrthoDB" id="305351at2"/>
<evidence type="ECO:0000256" key="4">
    <source>
        <dbReference type="ARBA" id="ARBA00022989"/>
    </source>
</evidence>
<evidence type="ECO:0000313" key="10">
    <source>
        <dbReference type="Proteomes" id="UP000016540"/>
    </source>
</evidence>
<evidence type="ECO:0000259" key="8">
    <source>
        <dbReference type="Pfam" id="PF06241"/>
    </source>
</evidence>
<comment type="caution">
    <text evidence="9">The sequence shown here is derived from an EMBL/GenBank/DDBJ whole genome shotgun (WGS) entry which is preliminary data.</text>
</comment>
<evidence type="ECO:0000256" key="3">
    <source>
        <dbReference type="ARBA" id="ARBA00022692"/>
    </source>
</evidence>
<dbReference type="Gene3D" id="3.40.50.720">
    <property type="entry name" value="NAD(P)-binding Rossmann-like Domain"/>
    <property type="match status" value="2"/>
</dbReference>
<keyword evidence="10" id="KW-1185">Reference proteome</keyword>
<evidence type="ECO:0000256" key="6">
    <source>
        <dbReference type="ARBA" id="ARBA00023136"/>
    </source>
</evidence>
<reference evidence="9 10" key="1">
    <citation type="journal article" date="2013" name="Genome Announc.">
        <title>Draft Genome Sequence of the Moderately Halophilic Bacterium Marinobacter lipolyticus Strain SM19.</title>
        <authorList>
            <person name="Papke R.T."/>
            <person name="de la Haba R.R."/>
            <person name="Infante-Dominguez C."/>
            <person name="Perez D."/>
            <person name="Sanchez-Porro C."/>
            <person name="Lapierre P."/>
            <person name="Ventosa A."/>
        </authorList>
    </citation>
    <scope>NUCLEOTIDE SEQUENCE [LARGE SCALE GENOMIC DNA]</scope>
    <source>
        <strain evidence="9 10">SM19</strain>
    </source>
</reference>
<protein>
    <submittedName>
        <fullName evidence="9">Ion channel DMI1</fullName>
    </submittedName>
</protein>
<keyword evidence="6 7" id="KW-0472">Membrane</keyword>
<dbReference type="RefSeq" id="WP_012137014.1">
    <property type="nucleotide sequence ID" value="NZ_KE007306.1"/>
</dbReference>
<dbReference type="HOGENOM" id="CLU_012980_1_0_6"/>
<dbReference type="InterPro" id="IPR010420">
    <property type="entry name" value="CASTOR/POLLUX/SYM8_dom"/>
</dbReference>
<evidence type="ECO:0000256" key="7">
    <source>
        <dbReference type="SAM" id="Phobius"/>
    </source>
</evidence>